<evidence type="ECO:0000313" key="2">
    <source>
        <dbReference type="Proteomes" id="UP001495910"/>
    </source>
</evidence>
<proteinExistence type="predicted"/>
<sequence length="58" mass="6614">MKIQYLKAFAPDPRNTILFAGYQIGQPYLTIHAESPRELAYARAYAEAQENLISLQEV</sequence>
<accession>A0ABU9Q1H5</accession>
<reference evidence="1 2" key="1">
    <citation type="submission" date="2024-02" db="EMBL/GenBank/DDBJ databases">
        <title>Draft genome sequence of Collimonas sp. strain H4R21, an effective mineral-weathering bacterial strain isolated from the beech rhizosphere.</title>
        <authorList>
            <person name="Morin E."/>
            <person name="Uroz S."/>
            <person name="Leveau J.H.J."/>
            <person name="Kumar R."/>
            <person name="Rey M.W."/>
            <person name="Pham J."/>
        </authorList>
    </citation>
    <scope>NUCLEOTIDE SEQUENCE [LARGE SCALE GENOMIC DNA]</scope>
    <source>
        <strain evidence="1 2">H4R21</strain>
    </source>
</reference>
<comment type="caution">
    <text evidence="1">The sequence shown here is derived from an EMBL/GenBank/DDBJ whole genome shotgun (WGS) entry which is preliminary data.</text>
</comment>
<protein>
    <submittedName>
        <fullName evidence="1">Uncharacterized protein</fullName>
    </submittedName>
</protein>
<evidence type="ECO:0000313" key="1">
    <source>
        <dbReference type="EMBL" id="MEM4990037.1"/>
    </source>
</evidence>
<organism evidence="1 2">
    <name type="scientific">Collimonas rhizosphaerae</name>
    <dbReference type="NCBI Taxonomy" id="3126357"/>
    <lineage>
        <taxon>Bacteria</taxon>
        <taxon>Pseudomonadati</taxon>
        <taxon>Pseudomonadota</taxon>
        <taxon>Betaproteobacteria</taxon>
        <taxon>Burkholderiales</taxon>
        <taxon>Oxalobacteraceae</taxon>
        <taxon>Collimonas</taxon>
    </lineage>
</organism>
<dbReference type="RefSeq" id="WP_342831177.1">
    <property type="nucleotide sequence ID" value="NZ_JBANDC010000019.1"/>
</dbReference>
<name>A0ABU9Q1H5_9BURK</name>
<dbReference type="Proteomes" id="UP001495910">
    <property type="component" value="Unassembled WGS sequence"/>
</dbReference>
<gene>
    <name evidence="1" type="ORF">V8G57_21795</name>
</gene>
<dbReference type="EMBL" id="JBANDC010000019">
    <property type="protein sequence ID" value="MEM4990037.1"/>
    <property type="molecule type" value="Genomic_DNA"/>
</dbReference>
<keyword evidence="2" id="KW-1185">Reference proteome</keyword>